<accession>A0A948S132</accession>
<dbReference type="AlphaFoldDB" id="A0A948S132"/>
<dbReference type="EMBL" id="JAHJDP010000119">
    <property type="protein sequence ID" value="MBU2693362.1"/>
    <property type="molecule type" value="Genomic_DNA"/>
</dbReference>
<dbReference type="SUPFAM" id="SSF48452">
    <property type="entry name" value="TPR-like"/>
    <property type="match status" value="2"/>
</dbReference>
<feature type="domain" description="CHAT" evidence="2">
    <location>
        <begin position="743"/>
        <end position="994"/>
    </location>
</feature>
<dbReference type="PANTHER" id="PTHR10098:SF108">
    <property type="entry name" value="TETRATRICOPEPTIDE REPEAT PROTEIN 28"/>
    <property type="match status" value="1"/>
</dbReference>
<dbReference type="Proteomes" id="UP000777784">
    <property type="component" value="Unassembled WGS sequence"/>
</dbReference>
<dbReference type="PANTHER" id="PTHR10098">
    <property type="entry name" value="RAPSYN-RELATED"/>
    <property type="match status" value="1"/>
</dbReference>
<feature type="region of interest" description="Disordered" evidence="1">
    <location>
        <begin position="529"/>
        <end position="548"/>
    </location>
</feature>
<dbReference type="InterPro" id="IPR024983">
    <property type="entry name" value="CHAT_dom"/>
</dbReference>
<comment type="caution">
    <text evidence="3">The sequence shown here is derived from an EMBL/GenBank/DDBJ whole genome shotgun (WGS) entry which is preliminary data.</text>
</comment>
<feature type="region of interest" description="Disordered" evidence="1">
    <location>
        <begin position="708"/>
        <end position="731"/>
    </location>
</feature>
<gene>
    <name evidence="3" type="ORF">KJ970_20780</name>
</gene>
<dbReference type="InterPro" id="IPR019734">
    <property type="entry name" value="TPR_rpt"/>
</dbReference>
<organism evidence="3 4">
    <name type="scientific">Eiseniibacteriota bacterium</name>
    <dbReference type="NCBI Taxonomy" id="2212470"/>
    <lineage>
        <taxon>Bacteria</taxon>
        <taxon>Candidatus Eiseniibacteriota</taxon>
    </lineage>
</organism>
<evidence type="ECO:0000313" key="3">
    <source>
        <dbReference type="EMBL" id="MBU2693362.1"/>
    </source>
</evidence>
<dbReference type="SMART" id="SM00028">
    <property type="entry name" value="TPR"/>
    <property type="match status" value="4"/>
</dbReference>
<protein>
    <submittedName>
        <fullName evidence="3">CHAT domain-containing protein</fullName>
    </submittedName>
</protein>
<dbReference type="Gene3D" id="1.25.40.10">
    <property type="entry name" value="Tetratricopeptide repeat domain"/>
    <property type="match status" value="2"/>
</dbReference>
<feature type="region of interest" description="Disordered" evidence="1">
    <location>
        <begin position="598"/>
        <end position="638"/>
    </location>
</feature>
<sequence length="999" mass="109368">MTDGSRTARRARELMALTSVALREDLIARPLVDSAGVAAALRQEASLHYLVDAAEARRIAGVALQVAAQSTDPVARGWAERTLAEALLFSGRMREADGAYARAVVAWKEAGTHALLGQLLVGRIHVLTLLGRMDEVHATAREAQNLLAAAGDRTYLAKLAMNLGSLHFQRDEPAEALAQYERAADLFAQLGVRDQSVIGLEVNRAVALTQIDRDEEALRLFTSLSRECGRRGFGLLQAQVWMNAAYVHALRGDSDLALAQSVRATAYFRETGHPAFLGNCLINHAEMYQQLNLHRDALPLVQEAAGLFDSEDLRYDRALALAQSAWIHLEMGELSAALQAGREAMRLFRGEKNLSRAAVMRLLQAEVLLCQGERSRGRRQARTALQAFRHLGLLRWEAAASVFLAQIPSKRSPRARIAAMEELLARIPKRLYPIQTSAALEQLGRGYEEADAPREAGRAYARAVNRLEGMRLRAPTEDSKIAFLSDKTHLYDHLLRLELARPRPSVQRLFAWMERARAQSLWDRIRHPASEPLDGEEGPFAARPSPAAQKGVALRRRLSWLHARVSRLELGTPADRQRADDLRRDLRRAEEEWTCLRRTLREGQQGGASRRRPGGRAAASSPTDSAAGPGPARGMPDLAPSLRSLIGALDDQQGFLSYHIAEGFSLAIAVTAAGAQSYRLADDLSQRLSELRRGLDFQWAAMAVASTREREGQRRPASGAGAGRGYPGPAAPHELFQTATTSILHQMYELLWQPLVDAGLPDCRRWVISPHGVLHQVPVGALLGPAGYLSERCELGICPSARVWCRTHGRRAPKRAFLAGVPTPDLPAIEAEIEMTRELLSGWSVTTDMAPTRATLRREAARAGLVHLAAHGALRTDNPAFSSIQLQDGPLYVHDLSDFRLPGSTVVLTACSSGRGVAPGGDEWIGLARGFLSAGARHVVASLWPIHDAATQELMGRFYAEFAGHADPTRALTEAMRGTRASRPHPWHWASFAVLSTAG</sequence>
<reference evidence="3" key="1">
    <citation type="submission" date="2021-05" db="EMBL/GenBank/DDBJ databases">
        <title>Energy efficiency and biological interactions define the core microbiome of deep oligotrophic groundwater.</title>
        <authorList>
            <person name="Mehrshad M."/>
            <person name="Lopez-Fernandez M."/>
            <person name="Bell E."/>
            <person name="Bernier-Latmani R."/>
            <person name="Bertilsson S."/>
            <person name="Dopson M."/>
        </authorList>
    </citation>
    <scope>NUCLEOTIDE SEQUENCE</scope>
    <source>
        <strain evidence="3">Modern_marine.mb.64</strain>
    </source>
</reference>
<dbReference type="InterPro" id="IPR011990">
    <property type="entry name" value="TPR-like_helical_dom_sf"/>
</dbReference>
<evidence type="ECO:0000259" key="2">
    <source>
        <dbReference type="Pfam" id="PF12770"/>
    </source>
</evidence>
<evidence type="ECO:0000256" key="1">
    <source>
        <dbReference type="SAM" id="MobiDB-lite"/>
    </source>
</evidence>
<proteinExistence type="predicted"/>
<evidence type="ECO:0000313" key="4">
    <source>
        <dbReference type="Proteomes" id="UP000777784"/>
    </source>
</evidence>
<name>A0A948S132_UNCEI</name>
<dbReference type="Pfam" id="PF12770">
    <property type="entry name" value="CHAT"/>
    <property type="match status" value="1"/>
</dbReference>